<sequence length="147" mass="15628">MSPGEVRASRSLFAALVVASALACTRPVAPAPPSVEPAPPAPPAKPLVAPGIYNGRPPQHVGLLQLKVREDGTATLLHVVSAHLPPVELERREVRLERGPEGRICLSPEPEALEPCLTLDADGGLNVRTREEDAEGIPVLLKREPSR</sequence>
<reference evidence="3" key="1">
    <citation type="submission" date="2018-09" db="EMBL/GenBank/DDBJ databases">
        <authorList>
            <person name="Livingstone P.G."/>
            <person name="Whitworth D.E."/>
        </authorList>
    </citation>
    <scope>NUCLEOTIDE SEQUENCE [LARGE SCALE GENOMIC DNA]</scope>
    <source>
        <strain evidence="3">CA040B</strain>
    </source>
</reference>
<dbReference type="RefSeq" id="WP_120627710.1">
    <property type="nucleotide sequence ID" value="NZ_RAWG01000174.1"/>
</dbReference>
<dbReference type="EMBL" id="RAWG01000174">
    <property type="protein sequence ID" value="RKH39103.1"/>
    <property type="molecule type" value="Genomic_DNA"/>
</dbReference>
<dbReference type="PROSITE" id="PS51257">
    <property type="entry name" value="PROKAR_LIPOPROTEIN"/>
    <property type="match status" value="1"/>
</dbReference>
<name>A0A3A8N5D1_9BACT</name>
<feature type="chain" id="PRO_5017425275" description="Lipoprotein" evidence="1">
    <location>
        <begin position="24"/>
        <end position="147"/>
    </location>
</feature>
<accession>A0A3A8N5D1</accession>
<evidence type="ECO:0000313" key="2">
    <source>
        <dbReference type="EMBL" id="RKH39103.1"/>
    </source>
</evidence>
<dbReference type="OrthoDB" id="9965844at2"/>
<keyword evidence="3" id="KW-1185">Reference proteome</keyword>
<evidence type="ECO:0000313" key="3">
    <source>
        <dbReference type="Proteomes" id="UP000273405"/>
    </source>
</evidence>
<evidence type="ECO:0008006" key="4">
    <source>
        <dbReference type="Google" id="ProtNLM"/>
    </source>
</evidence>
<dbReference type="Proteomes" id="UP000273405">
    <property type="component" value="Unassembled WGS sequence"/>
</dbReference>
<proteinExistence type="predicted"/>
<feature type="signal peptide" evidence="1">
    <location>
        <begin position="1"/>
        <end position="23"/>
    </location>
</feature>
<keyword evidence="1" id="KW-0732">Signal</keyword>
<protein>
    <recommendedName>
        <fullName evidence="4">Lipoprotein</fullName>
    </recommendedName>
</protein>
<evidence type="ECO:0000256" key="1">
    <source>
        <dbReference type="SAM" id="SignalP"/>
    </source>
</evidence>
<organism evidence="2 3">
    <name type="scientific">Corallococcus sicarius</name>
    <dbReference type="NCBI Taxonomy" id="2316726"/>
    <lineage>
        <taxon>Bacteria</taxon>
        <taxon>Pseudomonadati</taxon>
        <taxon>Myxococcota</taxon>
        <taxon>Myxococcia</taxon>
        <taxon>Myxococcales</taxon>
        <taxon>Cystobacterineae</taxon>
        <taxon>Myxococcaceae</taxon>
        <taxon>Corallococcus</taxon>
    </lineage>
</organism>
<comment type="caution">
    <text evidence="2">The sequence shown here is derived from an EMBL/GenBank/DDBJ whole genome shotgun (WGS) entry which is preliminary data.</text>
</comment>
<dbReference type="AlphaFoldDB" id="A0A3A8N5D1"/>
<gene>
    <name evidence="2" type="ORF">D7X12_24570</name>
</gene>